<dbReference type="GO" id="GO:0005524">
    <property type="term" value="F:ATP binding"/>
    <property type="evidence" value="ECO:0007669"/>
    <property type="project" value="UniProtKB-KW"/>
</dbReference>
<keyword evidence="9 16" id="KW-0028">Amino-acid biosynthesis</keyword>
<gene>
    <name evidence="16" type="primary">hisG</name>
    <name evidence="18" type="ORF">FJR47_04015</name>
</gene>
<dbReference type="PANTHER" id="PTHR21403">
    <property type="entry name" value="ATP PHOSPHORIBOSYLTRANSFERASE ATP-PRTASE"/>
    <property type="match status" value="1"/>
</dbReference>
<evidence type="ECO:0000256" key="13">
    <source>
        <dbReference type="ARBA" id="ARBA00022840"/>
    </source>
</evidence>
<comment type="catalytic activity">
    <reaction evidence="1 16">
        <text>1-(5-phospho-beta-D-ribosyl)-ATP + diphosphate = 5-phospho-alpha-D-ribose 1-diphosphate + ATP</text>
        <dbReference type="Rhea" id="RHEA:18473"/>
        <dbReference type="ChEBI" id="CHEBI:30616"/>
        <dbReference type="ChEBI" id="CHEBI:33019"/>
        <dbReference type="ChEBI" id="CHEBI:58017"/>
        <dbReference type="ChEBI" id="CHEBI:73183"/>
        <dbReference type="EC" id="2.4.2.17"/>
    </reaction>
</comment>
<keyword evidence="8 16" id="KW-0963">Cytoplasm</keyword>
<dbReference type="HAMAP" id="MF_01018">
    <property type="entry name" value="HisG_Short"/>
    <property type="match status" value="1"/>
</dbReference>
<organism evidence="18 19">
    <name type="scientific">Sulfurimonas xiamenensis</name>
    <dbReference type="NCBI Taxonomy" id="2590021"/>
    <lineage>
        <taxon>Bacteria</taxon>
        <taxon>Pseudomonadati</taxon>
        <taxon>Campylobacterota</taxon>
        <taxon>Epsilonproteobacteria</taxon>
        <taxon>Campylobacterales</taxon>
        <taxon>Sulfurimonadaceae</taxon>
        <taxon>Sulfurimonas</taxon>
    </lineage>
</organism>
<dbReference type="Proteomes" id="UP000326061">
    <property type="component" value="Chromosome"/>
</dbReference>
<dbReference type="InterPro" id="IPR024893">
    <property type="entry name" value="ATP_PRibTrfase_HisG_short"/>
</dbReference>
<dbReference type="Pfam" id="PF01634">
    <property type="entry name" value="HisG"/>
    <property type="match status" value="1"/>
</dbReference>
<accession>A0AAJ4A3B2</accession>
<evidence type="ECO:0000256" key="9">
    <source>
        <dbReference type="ARBA" id="ARBA00022605"/>
    </source>
</evidence>
<evidence type="ECO:0000256" key="7">
    <source>
        <dbReference type="ARBA" id="ARBA00020998"/>
    </source>
</evidence>
<keyword evidence="14 16" id="KW-0368">Histidine biosynthesis</keyword>
<dbReference type="InterPro" id="IPR013820">
    <property type="entry name" value="ATP_PRibTrfase_cat"/>
</dbReference>
<evidence type="ECO:0000256" key="15">
    <source>
        <dbReference type="ARBA" id="ARBA00024861"/>
    </source>
</evidence>
<dbReference type="GO" id="GO:0005737">
    <property type="term" value="C:cytoplasm"/>
    <property type="evidence" value="ECO:0007669"/>
    <property type="project" value="UniProtKB-SubCell"/>
</dbReference>
<evidence type="ECO:0000256" key="3">
    <source>
        <dbReference type="ARBA" id="ARBA00004667"/>
    </source>
</evidence>
<evidence type="ECO:0000256" key="6">
    <source>
        <dbReference type="ARBA" id="ARBA00011946"/>
    </source>
</evidence>
<reference evidence="19" key="1">
    <citation type="submission" date="2019-06" db="EMBL/GenBank/DDBJ databases">
        <title>Sulfurimonas gotlandica sp. nov., a chemoautotrophic and psychrotolerant epsilonproteobacterium isolated from a pelagic redoxcline, and an emended description of the genus Sulfurimonas.</title>
        <authorList>
            <person name="Wang S."/>
            <person name="Jiang L."/>
            <person name="Shao Z."/>
        </authorList>
    </citation>
    <scope>NUCLEOTIDE SEQUENCE [LARGE SCALE GENOMIC DNA]</scope>
    <source>
        <strain evidence="19">1-1N</strain>
    </source>
</reference>
<sequence length="208" mass="23307">MLTVALPKGRIAQETLEIFETIFGDSFAFDDRKLILETPKFRFLLVRNQDVATYVFHQAADIGVVGLDTLEEQGLDIIRLLDLKRGICKVSIGMKKGDVFDLNKPEIKVASKMVNITKRYFEERAVSVDIIKLYGSIELAPLIGLADMIVDVVETGATMKQNGLEVVQDIMTSSTYLIANKNSYIAKKDEVLDIYEKINAVVEAERKS</sequence>
<comment type="function">
    <text evidence="15 16">Catalyzes the condensation of ATP and 5-phosphoribose 1-diphosphate to form N'-(5'-phosphoribosyl)-ATP (PR-ATP). Has a crucial role in the pathway because the rate of histidine biosynthesis seems to be controlled primarily by regulation of HisG enzymatic activity.</text>
</comment>
<dbReference type="GO" id="GO:0003879">
    <property type="term" value="F:ATP phosphoribosyltransferase activity"/>
    <property type="evidence" value="ECO:0007669"/>
    <property type="project" value="UniProtKB-UniRule"/>
</dbReference>
<dbReference type="KEGG" id="suln:FJR47_04015"/>
<dbReference type="Gene3D" id="3.40.190.10">
    <property type="entry name" value="Periplasmic binding protein-like II"/>
    <property type="match status" value="2"/>
</dbReference>
<dbReference type="NCBIfam" id="TIGR00070">
    <property type="entry name" value="hisG"/>
    <property type="match status" value="1"/>
</dbReference>
<evidence type="ECO:0000256" key="16">
    <source>
        <dbReference type="HAMAP-Rule" id="MF_01018"/>
    </source>
</evidence>
<keyword evidence="11 16" id="KW-0808">Transferase</keyword>
<dbReference type="AlphaFoldDB" id="A0AAJ4A3B2"/>
<comment type="similarity">
    <text evidence="4 16">Belongs to the ATP phosphoribosyltransferase family. Short subfamily.</text>
</comment>
<evidence type="ECO:0000256" key="14">
    <source>
        <dbReference type="ARBA" id="ARBA00023102"/>
    </source>
</evidence>
<dbReference type="InterPro" id="IPR018198">
    <property type="entry name" value="ATP_PRibTrfase_CS"/>
</dbReference>
<dbReference type="EMBL" id="CP041166">
    <property type="protein sequence ID" value="QFR43112.1"/>
    <property type="molecule type" value="Genomic_DNA"/>
</dbReference>
<evidence type="ECO:0000256" key="12">
    <source>
        <dbReference type="ARBA" id="ARBA00022741"/>
    </source>
</evidence>
<dbReference type="RefSeq" id="WP_152299175.1">
    <property type="nucleotide sequence ID" value="NZ_CP041166.1"/>
</dbReference>
<dbReference type="PANTHER" id="PTHR21403:SF8">
    <property type="entry name" value="ATP PHOSPHORIBOSYLTRANSFERASE"/>
    <property type="match status" value="1"/>
</dbReference>
<dbReference type="PROSITE" id="PS01316">
    <property type="entry name" value="ATP_P_PHORIBOSYLTR"/>
    <property type="match status" value="1"/>
</dbReference>
<proteinExistence type="inferred from homology"/>
<dbReference type="SUPFAM" id="SSF53850">
    <property type="entry name" value="Periplasmic binding protein-like II"/>
    <property type="match status" value="1"/>
</dbReference>
<comment type="domain">
    <text evidence="16">Lacks the C-terminal regulatory region which is replaced by HisZ.</text>
</comment>
<evidence type="ECO:0000256" key="1">
    <source>
        <dbReference type="ARBA" id="ARBA00000915"/>
    </source>
</evidence>
<evidence type="ECO:0000313" key="19">
    <source>
        <dbReference type="Proteomes" id="UP000326061"/>
    </source>
</evidence>
<dbReference type="CDD" id="cd13595">
    <property type="entry name" value="PBP2_HisGs"/>
    <property type="match status" value="1"/>
</dbReference>
<dbReference type="FunFam" id="3.40.190.10:FF:000008">
    <property type="entry name" value="ATP phosphoribosyltransferase"/>
    <property type="match status" value="1"/>
</dbReference>
<dbReference type="InterPro" id="IPR001348">
    <property type="entry name" value="ATP_PRibTrfase_HisG"/>
</dbReference>
<comment type="pathway">
    <text evidence="3 16">Amino-acid biosynthesis; L-histidine biosynthesis; L-histidine from 5-phospho-alpha-D-ribose 1-diphosphate: step 1/9.</text>
</comment>
<dbReference type="GO" id="GO:0000105">
    <property type="term" value="P:L-histidine biosynthetic process"/>
    <property type="evidence" value="ECO:0007669"/>
    <property type="project" value="UniProtKB-UniRule"/>
</dbReference>
<comment type="subcellular location">
    <subcellularLocation>
        <location evidence="2 16">Cytoplasm</location>
    </subcellularLocation>
</comment>
<comment type="subunit">
    <text evidence="5 16">Heteromultimer composed of HisG and HisZ subunits.</text>
</comment>
<keyword evidence="12 16" id="KW-0547">Nucleotide-binding</keyword>
<evidence type="ECO:0000256" key="10">
    <source>
        <dbReference type="ARBA" id="ARBA00022676"/>
    </source>
</evidence>
<evidence type="ECO:0000256" key="4">
    <source>
        <dbReference type="ARBA" id="ARBA00009489"/>
    </source>
</evidence>
<name>A0AAJ4A3B2_9BACT</name>
<keyword evidence="19" id="KW-1185">Reference proteome</keyword>
<evidence type="ECO:0000256" key="11">
    <source>
        <dbReference type="ARBA" id="ARBA00022679"/>
    </source>
</evidence>
<evidence type="ECO:0000256" key="2">
    <source>
        <dbReference type="ARBA" id="ARBA00004496"/>
    </source>
</evidence>
<keyword evidence="10 16" id="KW-0328">Glycosyltransferase</keyword>
<dbReference type="EC" id="2.4.2.17" evidence="6 16"/>
<evidence type="ECO:0000259" key="17">
    <source>
        <dbReference type="Pfam" id="PF01634"/>
    </source>
</evidence>
<evidence type="ECO:0000256" key="5">
    <source>
        <dbReference type="ARBA" id="ARBA00011496"/>
    </source>
</evidence>
<evidence type="ECO:0000256" key="8">
    <source>
        <dbReference type="ARBA" id="ARBA00022490"/>
    </source>
</evidence>
<keyword evidence="13 16" id="KW-0067">ATP-binding</keyword>
<evidence type="ECO:0000313" key="18">
    <source>
        <dbReference type="EMBL" id="QFR43112.1"/>
    </source>
</evidence>
<feature type="domain" description="ATP phosphoribosyltransferase catalytic" evidence="17">
    <location>
        <begin position="47"/>
        <end position="199"/>
    </location>
</feature>
<protein>
    <recommendedName>
        <fullName evidence="7 16">ATP phosphoribosyltransferase</fullName>
        <shortName evidence="16">ATP-PRT</shortName>
        <shortName evidence="16">ATP-PRTase</shortName>
        <ecNumber evidence="6 16">2.4.2.17</ecNumber>
    </recommendedName>
</protein>